<dbReference type="PANTHER" id="PTHR43664">
    <property type="entry name" value="MONOAMINE OXIDASE-RELATED"/>
    <property type="match status" value="1"/>
</dbReference>
<dbReference type="Proteomes" id="UP000034410">
    <property type="component" value="Chromosome"/>
</dbReference>
<dbReference type="KEGG" id="seds:AAY24_12460"/>
<dbReference type="EMBL" id="CP011412">
    <property type="protein sequence ID" value="AKH21029.1"/>
    <property type="molecule type" value="Genomic_DNA"/>
</dbReference>
<dbReference type="Pfam" id="PF01575">
    <property type="entry name" value="MaoC_dehydratas"/>
    <property type="match status" value="1"/>
</dbReference>
<name>A0A0F7K0A0_9GAMM</name>
<accession>A0A0F7K0A0</accession>
<reference evidence="2 3" key="1">
    <citation type="journal article" date="2015" name="Genome Announc.">
        <title>Complete Genome Sequence of Sedimenticola thiotaurini Strain SIP-G1, a Polyphosphate- and Polyhydroxyalkanoate-Accumulating Sulfur-Oxidizing Gammaproteobacterium Isolated from Salt Marsh Sediments.</title>
        <authorList>
            <person name="Flood B.E."/>
            <person name="Jones D.S."/>
            <person name="Bailey J.V."/>
        </authorList>
    </citation>
    <scope>NUCLEOTIDE SEQUENCE [LARGE SCALE GENOMIC DNA]</scope>
    <source>
        <strain evidence="2 3">SIP-G1</strain>
    </source>
</reference>
<dbReference type="AlphaFoldDB" id="A0A0F7K0A0"/>
<dbReference type="InterPro" id="IPR052342">
    <property type="entry name" value="MCH/BMMD"/>
</dbReference>
<organism evidence="2 3">
    <name type="scientific">Sedimenticola thiotaurini</name>
    <dbReference type="NCBI Taxonomy" id="1543721"/>
    <lineage>
        <taxon>Bacteria</taxon>
        <taxon>Pseudomonadati</taxon>
        <taxon>Pseudomonadota</taxon>
        <taxon>Gammaproteobacteria</taxon>
        <taxon>Chromatiales</taxon>
        <taxon>Sedimenticolaceae</taxon>
        <taxon>Sedimenticola</taxon>
    </lineage>
</organism>
<dbReference type="RefSeq" id="WP_046859958.1">
    <property type="nucleotide sequence ID" value="NZ_CP011412.1"/>
</dbReference>
<proteinExistence type="predicted"/>
<keyword evidence="3" id="KW-1185">Reference proteome</keyword>
<protein>
    <recommendedName>
        <fullName evidence="1">MaoC-like domain-containing protein</fullName>
    </recommendedName>
</protein>
<gene>
    <name evidence="2" type="ORF">AAY24_12460</name>
</gene>
<evidence type="ECO:0000313" key="2">
    <source>
        <dbReference type="EMBL" id="AKH21029.1"/>
    </source>
</evidence>
<dbReference type="SUPFAM" id="SSF54637">
    <property type="entry name" value="Thioesterase/thiol ester dehydrase-isomerase"/>
    <property type="match status" value="1"/>
</dbReference>
<dbReference type="InterPro" id="IPR029069">
    <property type="entry name" value="HotDog_dom_sf"/>
</dbReference>
<evidence type="ECO:0000259" key="1">
    <source>
        <dbReference type="Pfam" id="PF01575"/>
    </source>
</evidence>
<feature type="domain" description="MaoC-like" evidence="1">
    <location>
        <begin position="23"/>
        <end position="124"/>
    </location>
</feature>
<dbReference type="PANTHER" id="PTHR43664:SF1">
    <property type="entry name" value="BETA-METHYLMALYL-COA DEHYDRATASE"/>
    <property type="match status" value="1"/>
</dbReference>
<evidence type="ECO:0000313" key="3">
    <source>
        <dbReference type="Proteomes" id="UP000034410"/>
    </source>
</evidence>
<dbReference type="InterPro" id="IPR002539">
    <property type="entry name" value="MaoC-like_dom"/>
</dbReference>
<dbReference type="Gene3D" id="3.10.129.10">
    <property type="entry name" value="Hotdog Thioesterase"/>
    <property type="match status" value="1"/>
</dbReference>
<sequence>MYQQEPSRRGVFPDKRWFEDFSIGEQFEFGDWEMCRQEMIEFATLYDPEPFHVDEAAAVALGWGGLIASGPQVLSIWRRLSKEAFPNAKTVISPGWDNIRWLQPVHVGDRLFSRTELVEMRPLASRPGEGMIKFRVEIRRQEEQLVTTLDSTWFVRRNPDLNA</sequence>